<dbReference type="RefSeq" id="XP_033599675.1">
    <property type="nucleotide sequence ID" value="XM_033744253.1"/>
</dbReference>
<evidence type="ECO:0000313" key="3">
    <source>
        <dbReference type="Proteomes" id="UP000799437"/>
    </source>
</evidence>
<sequence length="268" mass="30849">MQIKPEPVDTTPHFWSDHSSSNDEGSDEASTKTIAVAHRNPPTSIFRALINDPVLANSPKNIAASDWVRLGDELVRIIVARSPSFKVSSWHFGNGVETFVKDIPENVKQTLKGSLGHNGSKIVGQVRPWIIRNLDVFPEVRGHVSLVKYLQPDISPVCDVLVGPEFSFSWDDRKNISSILVSNLLEYIAKRSHPPWDIRCPFVDHIKLLQIWERKIMAISQTRWSRLRATRIFEPYLRKLILKNRSHFRQLHKSEWAKDWEFVTGETW</sequence>
<organism evidence="2 3">
    <name type="scientific">Pseudovirgaria hyperparasitica</name>
    <dbReference type="NCBI Taxonomy" id="470096"/>
    <lineage>
        <taxon>Eukaryota</taxon>
        <taxon>Fungi</taxon>
        <taxon>Dikarya</taxon>
        <taxon>Ascomycota</taxon>
        <taxon>Pezizomycotina</taxon>
        <taxon>Dothideomycetes</taxon>
        <taxon>Dothideomycetes incertae sedis</taxon>
        <taxon>Acrospermales</taxon>
        <taxon>Acrospermaceae</taxon>
        <taxon>Pseudovirgaria</taxon>
    </lineage>
</organism>
<protein>
    <submittedName>
        <fullName evidence="2">Uncharacterized protein</fullName>
    </submittedName>
</protein>
<gene>
    <name evidence="2" type="ORF">EJ05DRAFT_477436</name>
</gene>
<reference evidence="2" key="1">
    <citation type="journal article" date="2020" name="Stud. Mycol.">
        <title>101 Dothideomycetes genomes: a test case for predicting lifestyles and emergence of pathogens.</title>
        <authorList>
            <person name="Haridas S."/>
            <person name="Albert R."/>
            <person name="Binder M."/>
            <person name="Bloem J."/>
            <person name="Labutti K."/>
            <person name="Salamov A."/>
            <person name="Andreopoulos B."/>
            <person name="Baker S."/>
            <person name="Barry K."/>
            <person name="Bills G."/>
            <person name="Bluhm B."/>
            <person name="Cannon C."/>
            <person name="Castanera R."/>
            <person name="Culley D."/>
            <person name="Daum C."/>
            <person name="Ezra D."/>
            <person name="Gonzalez J."/>
            <person name="Henrissat B."/>
            <person name="Kuo A."/>
            <person name="Liang C."/>
            <person name="Lipzen A."/>
            <person name="Lutzoni F."/>
            <person name="Magnuson J."/>
            <person name="Mondo S."/>
            <person name="Nolan M."/>
            <person name="Ohm R."/>
            <person name="Pangilinan J."/>
            <person name="Park H.-J."/>
            <person name="Ramirez L."/>
            <person name="Alfaro M."/>
            <person name="Sun H."/>
            <person name="Tritt A."/>
            <person name="Yoshinaga Y."/>
            <person name="Zwiers L.-H."/>
            <person name="Turgeon B."/>
            <person name="Goodwin S."/>
            <person name="Spatafora J."/>
            <person name="Crous P."/>
            <person name="Grigoriev I."/>
        </authorList>
    </citation>
    <scope>NUCLEOTIDE SEQUENCE</scope>
    <source>
        <strain evidence="2">CBS 121739</strain>
    </source>
</reference>
<evidence type="ECO:0000256" key="1">
    <source>
        <dbReference type="SAM" id="MobiDB-lite"/>
    </source>
</evidence>
<proteinExistence type="predicted"/>
<dbReference type="GeneID" id="54485307"/>
<accession>A0A6A6W5B2</accession>
<dbReference type="EMBL" id="ML996574">
    <property type="protein sequence ID" value="KAF2757224.1"/>
    <property type="molecule type" value="Genomic_DNA"/>
</dbReference>
<evidence type="ECO:0000313" key="2">
    <source>
        <dbReference type="EMBL" id="KAF2757224.1"/>
    </source>
</evidence>
<name>A0A6A6W5B2_9PEZI</name>
<dbReference type="Proteomes" id="UP000799437">
    <property type="component" value="Unassembled WGS sequence"/>
</dbReference>
<keyword evidence="3" id="KW-1185">Reference proteome</keyword>
<dbReference type="AlphaFoldDB" id="A0A6A6W5B2"/>
<feature type="region of interest" description="Disordered" evidence="1">
    <location>
        <begin position="1"/>
        <end position="31"/>
    </location>
</feature>